<dbReference type="GO" id="GO:0004803">
    <property type="term" value="F:transposase activity"/>
    <property type="evidence" value="ECO:0007669"/>
    <property type="project" value="InterPro"/>
</dbReference>
<reference evidence="2 3" key="1">
    <citation type="submission" date="2019-10" db="EMBL/GenBank/DDBJ databases">
        <title>New genus of Silvanigrellaceae.</title>
        <authorList>
            <person name="Pitt A."/>
            <person name="Hahn M.W."/>
        </authorList>
    </citation>
    <scope>NUCLEOTIDE SEQUENCE [LARGE SCALE GENOMIC DNA]</scope>
    <source>
        <strain evidence="2 3">33A1-SZDP</strain>
    </source>
</reference>
<evidence type="ECO:0000313" key="3">
    <source>
        <dbReference type="Proteomes" id="UP000442694"/>
    </source>
</evidence>
<gene>
    <name evidence="2" type="ORF">GCL57_06995</name>
</gene>
<dbReference type="EMBL" id="WFLN01000006">
    <property type="protein sequence ID" value="KAB8030713.1"/>
    <property type="molecule type" value="Genomic_DNA"/>
</dbReference>
<accession>A0A833N6M2</accession>
<evidence type="ECO:0000313" key="2">
    <source>
        <dbReference type="EMBL" id="KAB8030713.1"/>
    </source>
</evidence>
<keyword evidence="3" id="KW-1185">Reference proteome</keyword>
<feature type="domain" description="Tn3 transposase DDE" evidence="1">
    <location>
        <begin position="5"/>
        <end position="243"/>
    </location>
</feature>
<dbReference type="InterPro" id="IPR002513">
    <property type="entry name" value="Tn3_Tnp_DDE_dom"/>
</dbReference>
<evidence type="ECO:0000259" key="1">
    <source>
        <dbReference type="Pfam" id="PF01526"/>
    </source>
</evidence>
<name>A0A833N6M2_9BACT</name>
<comment type="caution">
    <text evidence="2">The sequence shown here is derived from an EMBL/GenBank/DDBJ whole genome shotgun (WGS) entry which is preliminary data.</text>
</comment>
<sequence length="264" mass="31029">MSMKVIFLFDIWYNNTSVISPDIMTGDMHCINRANFAIMHWFNGKLYPRFSNIEAQRIHLFSEIDKPEYAKYLIQPRGQINRDLIESEWPNLQRIIATLGLKEMTQSPLIKKLCTYTQENRTRLALFEFDKLIRSIHTLKYFLDPKIQRNTHRSQNRVESYHQLRAANAQAYGKKQLIGRTDIALEVSNQCGRLIANAIIHYNSTILLKLREKYEAEENKKALKLLRKISPVAWQHIHFQGHFIFSKENLIDLDEIIKQLTLGA</sequence>
<proteinExistence type="predicted"/>
<dbReference type="Proteomes" id="UP000442694">
    <property type="component" value="Unassembled WGS sequence"/>
</dbReference>
<dbReference type="GO" id="GO:0006313">
    <property type="term" value="P:DNA transposition"/>
    <property type="evidence" value="ECO:0007669"/>
    <property type="project" value="InterPro"/>
</dbReference>
<dbReference type="Pfam" id="PF01526">
    <property type="entry name" value="DDE_Tnp_Tn3"/>
    <property type="match status" value="1"/>
</dbReference>
<protein>
    <submittedName>
        <fullName evidence="2">Tn3 family transposase</fullName>
    </submittedName>
</protein>
<dbReference type="AlphaFoldDB" id="A0A833N6M2"/>
<organism evidence="2 3">
    <name type="scientific">Fluviispira multicolorata</name>
    <dbReference type="NCBI Taxonomy" id="2654512"/>
    <lineage>
        <taxon>Bacteria</taxon>
        <taxon>Pseudomonadati</taxon>
        <taxon>Bdellovibrionota</taxon>
        <taxon>Oligoflexia</taxon>
        <taxon>Silvanigrellales</taxon>
        <taxon>Silvanigrellaceae</taxon>
        <taxon>Fluviispira</taxon>
    </lineage>
</organism>